<dbReference type="Proteomes" id="UP000736888">
    <property type="component" value="Unassembled WGS sequence"/>
</dbReference>
<dbReference type="GO" id="GO:0016746">
    <property type="term" value="F:acyltransferase activity"/>
    <property type="evidence" value="ECO:0007669"/>
    <property type="project" value="UniProtKB-KW"/>
</dbReference>
<protein>
    <submittedName>
        <fullName evidence="4">Biotin synthesis protein BioZ</fullName>
    </submittedName>
    <submittedName>
        <fullName evidence="5">StlD/DarB family beta-ketosynthase</fullName>
    </submittedName>
</protein>
<dbReference type="PANTHER" id="PTHR34069">
    <property type="entry name" value="3-OXOACYL-[ACYL-CARRIER-PROTEIN] SYNTHASE 3"/>
    <property type="match status" value="1"/>
</dbReference>
<feature type="domain" description="Beta-ketoacyl-[acyl-carrier-protein] synthase III C-terminal" evidence="3">
    <location>
        <begin position="283"/>
        <end position="374"/>
    </location>
</feature>
<dbReference type="EMBL" id="JAHPYS010000003">
    <property type="protein sequence ID" value="MBU9137620.1"/>
    <property type="molecule type" value="Genomic_DNA"/>
</dbReference>
<dbReference type="AlphaFoldDB" id="A0A0P0LPK2"/>
<proteinExistence type="predicted"/>
<evidence type="ECO:0000313" key="5">
    <source>
        <dbReference type="EMBL" id="MBU9137620.1"/>
    </source>
</evidence>
<dbReference type="PANTHER" id="PTHR34069:SF2">
    <property type="entry name" value="BETA-KETOACYL-[ACYL-CARRIER-PROTEIN] SYNTHASE III"/>
    <property type="match status" value="1"/>
</dbReference>
<reference evidence="4 6" key="2">
    <citation type="journal article" date="2016" name="Genome Biol. Evol.">
        <title>Extensive mobilome-driven genome diversification in mouse gut-associated Bacteroides vulgatus mpk.</title>
        <authorList>
            <person name="Lange A."/>
            <person name="Beier S."/>
            <person name="Steimle A."/>
            <person name="Autenrieth I.B."/>
            <person name="Huson D.H."/>
            <person name="Frick J.S."/>
        </authorList>
    </citation>
    <scope>NUCLEOTIDE SEQUENCE [LARGE SCALE GENOMIC DNA]</scope>
    <source>
        <strain evidence="4">Mpk</strain>
        <strain evidence="6">mpk</strain>
    </source>
</reference>
<name>A0A0P0LPK2_PHOVU</name>
<dbReference type="Gene3D" id="3.40.47.10">
    <property type="match status" value="2"/>
</dbReference>
<evidence type="ECO:0000259" key="3">
    <source>
        <dbReference type="Pfam" id="PF08541"/>
    </source>
</evidence>
<reference evidence="5" key="3">
    <citation type="submission" date="2021-06" db="EMBL/GenBank/DDBJ databases">
        <title>Collection of gut derived symbiotic bacterial strains cultured from healthy donors.</title>
        <authorList>
            <person name="Lin H."/>
            <person name="Littmann E."/>
            <person name="Pamer E.G."/>
        </authorList>
    </citation>
    <scope>NUCLEOTIDE SEQUENCE</scope>
    <source>
        <strain evidence="5">MSK.6.33</strain>
    </source>
</reference>
<dbReference type="PATRIC" id="fig|821.40.peg.1642"/>
<organism evidence="4 6">
    <name type="scientific">Phocaeicola vulgatus</name>
    <name type="common">Bacteroides vulgatus</name>
    <dbReference type="NCBI Taxonomy" id="821"/>
    <lineage>
        <taxon>Bacteria</taxon>
        <taxon>Pseudomonadati</taxon>
        <taxon>Bacteroidota</taxon>
        <taxon>Bacteroidia</taxon>
        <taxon>Bacteroidales</taxon>
        <taxon>Bacteroidaceae</taxon>
        <taxon>Phocaeicola</taxon>
    </lineage>
</organism>
<dbReference type="NCBIfam" id="NF005293">
    <property type="entry name" value="PRK06816.1"/>
    <property type="match status" value="1"/>
</dbReference>
<dbReference type="EMBL" id="CP013020">
    <property type="protein sequence ID" value="ALK83992.1"/>
    <property type="molecule type" value="Genomic_DNA"/>
</dbReference>
<dbReference type="InterPro" id="IPR013747">
    <property type="entry name" value="ACP_syn_III_C"/>
</dbReference>
<dbReference type="InterPro" id="IPR016039">
    <property type="entry name" value="Thiolase-like"/>
</dbReference>
<evidence type="ECO:0000313" key="4">
    <source>
        <dbReference type="EMBL" id="ALK83992.1"/>
    </source>
</evidence>
<keyword evidence="2" id="KW-0012">Acyltransferase</keyword>
<evidence type="ECO:0000256" key="2">
    <source>
        <dbReference type="ARBA" id="ARBA00023315"/>
    </source>
</evidence>
<accession>A0A0P0LPK2</accession>
<keyword evidence="1" id="KW-0808">Transferase</keyword>
<dbReference type="RefSeq" id="WP_005682878.1">
    <property type="nucleotide sequence ID" value="NZ_CZBK01000007.1"/>
</dbReference>
<gene>
    <name evidence="4" type="ORF">BvMPK_1385</name>
    <name evidence="5" type="ORF">KTG10_02445</name>
</gene>
<dbReference type="SUPFAM" id="SSF53901">
    <property type="entry name" value="Thiolase-like"/>
    <property type="match status" value="2"/>
</dbReference>
<reference evidence="6" key="1">
    <citation type="submission" date="2015-10" db="EMBL/GenBank/DDBJ databases">
        <title>Extensive mobilome-driven genome diversification in gut-associated Bacteroides vulgatus mpk.</title>
        <authorList>
            <person name="Beier S."/>
            <person name="Lange A."/>
            <person name="Huson D.H."/>
            <person name="Frick J.-S."/>
            <person name="Autenrieth I.B."/>
        </authorList>
    </citation>
    <scope>NUCLEOTIDE SEQUENCE [LARGE SCALE GENOMIC DNA]</scope>
    <source>
        <strain evidence="6">mpk</strain>
    </source>
</reference>
<dbReference type="CDD" id="cd00827">
    <property type="entry name" value="init_cond_enzymes"/>
    <property type="match status" value="1"/>
</dbReference>
<dbReference type="GO" id="GO:0044550">
    <property type="term" value="P:secondary metabolite biosynthetic process"/>
    <property type="evidence" value="ECO:0007669"/>
    <property type="project" value="TreeGrafter"/>
</dbReference>
<evidence type="ECO:0000256" key="1">
    <source>
        <dbReference type="ARBA" id="ARBA00022679"/>
    </source>
</evidence>
<dbReference type="Proteomes" id="UP000061587">
    <property type="component" value="Chromosome"/>
</dbReference>
<evidence type="ECO:0000313" key="6">
    <source>
        <dbReference type="Proteomes" id="UP000061587"/>
    </source>
</evidence>
<sequence>MKNEVFITETASFFPNNPIDNNSIENYLGLISGQHSRVKNLVLRQNGIKNRYYALNTKQEMTHTNAELAANSINRLLSDKNLNEKSIELLSCATSNADQLMPSHASMVHGLLKNKPLEIFSASGICLSGIQALKIAYWAIKSGEKRNAICSASELPSAGLLSKNYDIEYESCCKLGTSPYMALEKDFLRFMLSDGASAVFLQDTPENQKALKIEWIEMVSYANELPTCMFAGAEKREDGELKGWKEFDNEDYTNRSLFTLKQDIKLLGKELLPHWVDHIENSLSKHGISLEEINHVLPHASSMIIYKNLIAEIQSRNIIFDEKRWYTNLPRVGNIGSAAIFAILDEFWKTHELKSGEKILLLVPESGRFSYGTVLLSVV</sequence>
<dbReference type="GeneID" id="75111564"/>
<dbReference type="Pfam" id="PF08541">
    <property type="entry name" value="ACP_syn_III_C"/>
    <property type="match status" value="1"/>
</dbReference>